<organism evidence="5 6">
    <name type="scientific">Taxus chinensis</name>
    <name type="common">Chinese yew</name>
    <name type="synonym">Taxus wallichiana var. chinensis</name>
    <dbReference type="NCBI Taxonomy" id="29808"/>
    <lineage>
        <taxon>Eukaryota</taxon>
        <taxon>Viridiplantae</taxon>
        <taxon>Streptophyta</taxon>
        <taxon>Embryophyta</taxon>
        <taxon>Tracheophyta</taxon>
        <taxon>Spermatophyta</taxon>
        <taxon>Pinopsida</taxon>
        <taxon>Pinidae</taxon>
        <taxon>Conifers II</taxon>
        <taxon>Cupressales</taxon>
        <taxon>Taxaceae</taxon>
        <taxon>Taxus</taxon>
    </lineage>
</organism>
<evidence type="ECO:0000256" key="3">
    <source>
        <dbReference type="SAM" id="MobiDB-lite"/>
    </source>
</evidence>
<dbReference type="GO" id="GO:0012505">
    <property type="term" value="C:endomembrane system"/>
    <property type="evidence" value="ECO:0007669"/>
    <property type="project" value="UniProtKB-SubCell"/>
</dbReference>
<dbReference type="InterPro" id="IPR028919">
    <property type="entry name" value="Viral_movement"/>
</dbReference>
<dbReference type="Proteomes" id="UP000824469">
    <property type="component" value="Unassembled WGS sequence"/>
</dbReference>
<sequence>MDLRFDNFKDSLLAAIQTGLHNGPISFDVYPNYPVSLTKDDLLQDVLKLHIATTGLNMRTSSCPLAIHYKVIYRLVNTMYPAVKHGASKGSSVVTHVNLETQKIEPELISWSDIKIPREWTLSKKFIQTSQPKLENATAVTENRSNVTLSFRSNSNIDQFKRLMSRSNYVSSTSSYFTVGESSSTQKPEEKEKEKEKIFLCSHKSLVHDPSTDFLWCSDCEKLISQKYAPSNGPTINMASVSSSSSSSFTSLPLTDQHELISPDQTQKAVFWYQRTVNKDIEPSESSKMLNWTNRAIKTVHEEVVSNSEKLSEINKVLRAIELRKKGDSASALKMLTDRVDTIDKSVKRVEALVQHNHRIVSSDLPEVVSQKITDLVQPLVDHTTSLKSSIHVQATHTNELIEAGVSQLQDENEKTHSRIDEIQKCLSHELPRILPKIEEINTKLTPLKEGDWTKAASWSDVTQLASPSVKKSYKEVLEEYKPLFFKDRQINMLSIQGAQESHIENPEFQPPVFDEQMGESPAPGFQQSPRIQTLQPNFYRVECKTVPEIKEIVHAMIGWGNTQQETYGRSPRNIAATIANGFVGILKEWWDLLPNKDMILQPGYTGLTAAVIKEFIGNIDDDKMMNTAMFLRARLCDMTRVKEYQCFMQKLYYSSGNINDETMRLRYIESFPPYFATQYKKAMHGMRTTELSFGVINQIIDQTNAKLCKDKWERKQALKHQKALGNVFCEQYSLEPFGCPDLEITPYQKKSSCKDCTFSKGEERGKFRKKFKKYKQFKKSRFKDRDPSKKYKFRKYKHLGKRKKFRPTCYICKGEHYANKCPQKDSARGKAKINALSTKGINDEEYALVSDSDSFSSDVSYMSLDGEACNMVQQETEDDSTDSGYSSVPSFPNLTINMVSNFVHPMIPPTKTNISSIYMSHQKVINNTKDTKHNPEDVQLSADRLESAYRAWIYSSRTAHGPTKSSGAHRKELITVFETTKWQLEEFERAFTEANLKDHRTERVLARYRHFIEAISHQLSLVETDLRNSGNEEDGLHGFGIGKKAQNGSTYPREECQTKELTSQERAQASKAEELHGFQERENFTISRQEIENSLILDRVLVSANQSLSDKKAKKTDAGRRNGSIENGFVDWKNGMEVIADEIKDNRKPKNRYQTWNSWYLSSWQYLGGKLQHSKSGLKRYKDGELDSMENSQKETSIGCVRNVPASDLEKGERSSLSTSGRMWN</sequence>
<reference evidence="5 6" key="1">
    <citation type="journal article" date="2021" name="Nat. Plants">
        <title>The Taxus genome provides insights into paclitaxel biosynthesis.</title>
        <authorList>
            <person name="Xiong X."/>
            <person name="Gou J."/>
            <person name="Liao Q."/>
            <person name="Li Y."/>
            <person name="Zhou Q."/>
            <person name="Bi G."/>
            <person name="Li C."/>
            <person name="Du R."/>
            <person name="Wang X."/>
            <person name="Sun T."/>
            <person name="Guo L."/>
            <person name="Liang H."/>
            <person name="Lu P."/>
            <person name="Wu Y."/>
            <person name="Zhang Z."/>
            <person name="Ro D.K."/>
            <person name="Shang Y."/>
            <person name="Huang S."/>
            <person name="Yan J."/>
        </authorList>
    </citation>
    <scope>NUCLEOTIDE SEQUENCE [LARGE SCALE GENOMIC DNA]</scope>
    <source>
        <strain evidence="5">Ta-2019</strain>
    </source>
</reference>
<feature type="region of interest" description="Disordered" evidence="3">
    <location>
        <begin position="1034"/>
        <end position="1054"/>
    </location>
</feature>
<dbReference type="PANTHER" id="PTHR34949:SF2">
    <property type="entry name" value="OS05G0443700 PROTEIN"/>
    <property type="match status" value="1"/>
</dbReference>
<dbReference type="SUPFAM" id="SSF47661">
    <property type="entry name" value="t-snare proteins"/>
    <property type="match status" value="1"/>
</dbReference>
<accession>A0AA38LAE9</accession>
<evidence type="ECO:0000313" key="6">
    <source>
        <dbReference type="Proteomes" id="UP000824469"/>
    </source>
</evidence>
<feature type="non-terminal residue" evidence="5">
    <location>
        <position position="1"/>
    </location>
</feature>
<evidence type="ECO:0000259" key="4">
    <source>
        <dbReference type="Pfam" id="PF09177"/>
    </source>
</evidence>
<comment type="caution">
    <text evidence="5">The sequence shown here is derived from an EMBL/GenBank/DDBJ whole genome shotgun (WGS) entry which is preliminary data.</text>
</comment>
<dbReference type="GO" id="GO:0015031">
    <property type="term" value="P:protein transport"/>
    <property type="evidence" value="ECO:0007669"/>
    <property type="project" value="UniProtKB-KW"/>
</dbReference>
<evidence type="ECO:0000313" key="5">
    <source>
        <dbReference type="EMBL" id="KAH9316701.1"/>
    </source>
</evidence>
<evidence type="ECO:0000256" key="2">
    <source>
        <dbReference type="ARBA" id="ARBA00046280"/>
    </source>
</evidence>
<feature type="compositionally biased region" description="Polar residues" evidence="3">
    <location>
        <begin position="1216"/>
        <end position="1226"/>
    </location>
</feature>
<dbReference type="Pfam" id="PF09177">
    <property type="entry name" value="STX6_10_61_N"/>
    <property type="match status" value="1"/>
</dbReference>
<keyword evidence="1" id="KW-0813">Transport</keyword>
<dbReference type="EMBL" id="JAHRHJ020000005">
    <property type="protein sequence ID" value="KAH9316701.1"/>
    <property type="molecule type" value="Genomic_DNA"/>
</dbReference>
<dbReference type="GO" id="GO:0016020">
    <property type="term" value="C:membrane"/>
    <property type="evidence" value="ECO:0007669"/>
    <property type="project" value="InterPro"/>
</dbReference>
<evidence type="ECO:0000256" key="1">
    <source>
        <dbReference type="ARBA" id="ARBA00022927"/>
    </source>
</evidence>
<dbReference type="GO" id="GO:0048193">
    <property type="term" value="P:Golgi vesicle transport"/>
    <property type="evidence" value="ECO:0007669"/>
    <property type="project" value="InterPro"/>
</dbReference>
<gene>
    <name evidence="5" type="ORF">KI387_025328</name>
</gene>
<keyword evidence="6" id="KW-1185">Reference proteome</keyword>
<name>A0AA38LAE9_TAXCH</name>
<dbReference type="InterPro" id="IPR015260">
    <property type="entry name" value="Syntaxin-6/10/61_N"/>
</dbReference>
<proteinExistence type="predicted"/>
<comment type="subcellular location">
    <subcellularLocation>
        <location evidence="2">Endomembrane system</location>
        <topology evidence="2">Single-pass type IV membrane protein</topology>
    </subcellularLocation>
</comment>
<dbReference type="PANTHER" id="PTHR34949">
    <property type="entry name" value="OS05G0443700 PROTEIN"/>
    <property type="match status" value="1"/>
</dbReference>
<protein>
    <recommendedName>
        <fullName evidence="4">Syntaxin 6/10/61 N-terminal domain-containing protein</fullName>
    </recommendedName>
</protein>
<dbReference type="OMA" id="DHRTERV"/>
<dbReference type="AlphaFoldDB" id="A0AA38LAE9"/>
<feature type="domain" description="Syntaxin 6/10/61 N-terminal" evidence="4">
    <location>
        <begin position="937"/>
        <end position="1021"/>
    </location>
</feature>
<feature type="region of interest" description="Disordered" evidence="3">
    <location>
        <begin position="1189"/>
        <end position="1226"/>
    </location>
</feature>
<dbReference type="InterPro" id="IPR010989">
    <property type="entry name" value="SNARE"/>
</dbReference>
<dbReference type="Pfam" id="PF01107">
    <property type="entry name" value="MP"/>
    <property type="match status" value="1"/>
</dbReference>
<keyword evidence="1" id="KW-0653">Protein transport</keyword>